<keyword evidence="5" id="KW-0128">Catecholamine metabolism</keyword>
<keyword evidence="3 7" id="KW-0808">Transferase</keyword>
<evidence type="ECO:0000256" key="5">
    <source>
        <dbReference type="ARBA" id="ARBA00022939"/>
    </source>
</evidence>
<dbReference type="Proteomes" id="UP000193498">
    <property type="component" value="Unassembled WGS sequence"/>
</dbReference>
<dbReference type="PANTHER" id="PTHR43836:SF2">
    <property type="entry name" value="CATECHOL O-METHYLTRANSFERASE 1-RELATED"/>
    <property type="match status" value="1"/>
</dbReference>
<keyword evidence="2 7" id="KW-0489">Methyltransferase</keyword>
<dbReference type="InterPro" id="IPR002935">
    <property type="entry name" value="SAM_O-MeTrfase"/>
</dbReference>
<evidence type="ECO:0000256" key="6">
    <source>
        <dbReference type="ARBA" id="ARBA00023453"/>
    </source>
</evidence>
<dbReference type="Pfam" id="PF01596">
    <property type="entry name" value="Methyltransf_3"/>
    <property type="match status" value="1"/>
</dbReference>
<feature type="non-terminal residue" evidence="7">
    <location>
        <position position="1"/>
    </location>
</feature>
<dbReference type="SUPFAM" id="SSF53335">
    <property type="entry name" value="S-adenosyl-L-methionine-dependent methyltransferases"/>
    <property type="match status" value="1"/>
</dbReference>
<dbReference type="AlphaFoldDB" id="A0A1Y1XV35"/>
<comment type="caution">
    <text evidence="7">The sequence shown here is derived from an EMBL/GenBank/DDBJ whole genome shotgun (WGS) entry which is preliminary data.</text>
</comment>
<dbReference type="STRING" id="1314790.A0A1Y1XV35"/>
<keyword evidence="8" id="KW-1185">Reference proteome</keyword>
<dbReference type="Gene3D" id="3.40.50.150">
    <property type="entry name" value="Vaccinia Virus protein VP39"/>
    <property type="match status" value="1"/>
</dbReference>
<organism evidence="7 8">
    <name type="scientific">Basidiobolus meristosporus CBS 931.73</name>
    <dbReference type="NCBI Taxonomy" id="1314790"/>
    <lineage>
        <taxon>Eukaryota</taxon>
        <taxon>Fungi</taxon>
        <taxon>Fungi incertae sedis</taxon>
        <taxon>Zoopagomycota</taxon>
        <taxon>Entomophthoromycotina</taxon>
        <taxon>Basidiobolomycetes</taxon>
        <taxon>Basidiobolales</taxon>
        <taxon>Basidiobolaceae</taxon>
        <taxon>Basidiobolus</taxon>
    </lineage>
</organism>
<dbReference type="EC" id="2.1.1.6" evidence="1"/>
<keyword evidence="4" id="KW-0949">S-adenosyl-L-methionine</keyword>
<dbReference type="InterPro" id="IPR029063">
    <property type="entry name" value="SAM-dependent_MTases_sf"/>
</dbReference>
<evidence type="ECO:0000256" key="2">
    <source>
        <dbReference type="ARBA" id="ARBA00022603"/>
    </source>
</evidence>
<protein>
    <recommendedName>
        <fullName evidence="1">catechol O-methyltransferase</fullName>
        <ecNumber evidence="1">2.1.1.6</ecNumber>
    </recommendedName>
</protein>
<comment type="similarity">
    <text evidence="6">Belongs to the class I-like SAM-binding methyltransferase superfamily. Cation-dependent O-methyltransferase family.</text>
</comment>
<dbReference type="GO" id="GO:0006584">
    <property type="term" value="P:catecholamine metabolic process"/>
    <property type="evidence" value="ECO:0007669"/>
    <property type="project" value="UniProtKB-KW"/>
</dbReference>
<evidence type="ECO:0000256" key="3">
    <source>
        <dbReference type="ARBA" id="ARBA00022679"/>
    </source>
</evidence>
<evidence type="ECO:0000313" key="7">
    <source>
        <dbReference type="EMBL" id="ORX89356.1"/>
    </source>
</evidence>
<gene>
    <name evidence="7" type="ORF">K493DRAFT_139075</name>
</gene>
<evidence type="ECO:0000256" key="1">
    <source>
        <dbReference type="ARBA" id="ARBA00012880"/>
    </source>
</evidence>
<dbReference type="PROSITE" id="PS51682">
    <property type="entry name" value="SAM_OMT_I"/>
    <property type="match status" value="1"/>
</dbReference>
<dbReference type="EMBL" id="MCFE01000453">
    <property type="protein sequence ID" value="ORX89356.1"/>
    <property type="molecule type" value="Genomic_DNA"/>
</dbReference>
<feature type="non-terminal residue" evidence="7">
    <location>
        <position position="168"/>
    </location>
</feature>
<evidence type="ECO:0000256" key="4">
    <source>
        <dbReference type="ARBA" id="ARBA00022691"/>
    </source>
</evidence>
<dbReference type="GO" id="GO:0016206">
    <property type="term" value="F:catechol O-methyltransferase activity"/>
    <property type="evidence" value="ECO:0007669"/>
    <property type="project" value="UniProtKB-EC"/>
</dbReference>
<sequence length="168" mass="18884">DPNSVISAIDLYANANPMMHIGNQKGKFIDELIKERSTDVMVELGGYLGYSALRFSSILPPNGHYYSFELNPEFAAIAQKIIDHAGLSSKVTIIVGEFKVTSQAFFSTYPIKQVDFVFIDHWKDVYVQDLKIIEELHWLRPGSIVVADNIIVPGAPEYKAYIEAETEK</sequence>
<dbReference type="FunCoup" id="A0A1Y1XV35">
    <property type="interactions" value="150"/>
</dbReference>
<proteinExistence type="inferred from homology"/>
<evidence type="ECO:0000313" key="8">
    <source>
        <dbReference type="Proteomes" id="UP000193498"/>
    </source>
</evidence>
<dbReference type="InParanoid" id="A0A1Y1XV35"/>
<dbReference type="PANTHER" id="PTHR43836">
    <property type="entry name" value="CATECHOL O-METHYLTRANSFERASE 1-RELATED"/>
    <property type="match status" value="1"/>
</dbReference>
<name>A0A1Y1XV35_9FUNG</name>
<reference evidence="7 8" key="1">
    <citation type="submission" date="2016-07" db="EMBL/GenBank/DDBJ databases">
        <title>Pervasive Adenine N6-methylation of Active Genes in Fungi.</title>
        <authorList>
            <consortium name="DOE Joint Genome Institute"/>
            <person name="Mondo S.J."/>
            <person name="Dannebaum R.O."/>
            <person name="Kuo R.C."/>
            <person name="Labutti K."/>
            <person name="Haridas S."/>
            <person name="Kuo A."/>
            <person name="Salamov A."/>
            <person name="Ahrendt S.R."/>
            <person name="Lipzen A."/>
            <person name="Sullivan W."/>
            <person name="Andreopoulos W.B."/>
            <person name="Clum A."/>
            <person name="Lindquist E."/>
            <person name="Daum C."/>
            <person name="Ramamoorthy G.K."/>
            <person name="Gryganskyi A."/>
            <person name="Culley D."/>
            <person name="Magnuson J.K."/>
            <person name="James T.Y."/>
            <person name="O'Malley M.A."/>
            <person name="Stajich J.E."/>
            <person name="Spatafora J.W."/>
            <person name="Visel A."/>
            <person name="Grigoriev I.V."/>
        </authorList>
    </citation>
    <scope>NUCLEOTIDE SEQUENCE [LARGE SCALE GENOMIC DNA]</scope>
    <source>
        <strain evidence="7 8">CBS 931.73</strain>
    </source>
</reference>
<dbReference type="GO" id="GO:0032259">
    <property type="term" value="P:methylation"/>
    <property type="evidence" value="ECO:0007669"/>
    <property type="project" value="UniProtKB-KW"/>
</dbReference>
<accession>A0A1Y1XV35</accession>
<dbReference type="OrthoDB" id="186626at2759"/>